<keyword evidence="1" id="KW-0175">Coiled coil</keyword>
<dbReference type="Gene3D" id="1.20.5.300">
    <property type="match status" value="1"/>
</dbReference>
<dbReference type="Proteomes" id="UP000176850">
    <property type="component" value="Unassembled WGS sequence"/>
</dbReference>
<dbReference type="AlphaFoldDB" id="A0A1F7GKE4"/>
<keyword evidence="2" id="KW-1133">Transmembrane helix</keyword>
<gene>
    <name evidence="3" type="ORF">A2799_02650</name>
</gene>
<feature type="transmembrane region" description="Helical" evidence="2">
    <location>
        <begin position="51"/>
        <end position="70"/>
    </location>
</feature>
<accession>A0A1F7GKE4</accession>
<evidence type="ECO:0008006" key="5">
    <source>
        <dbReference type="Google" id="ProtNLM"/>
    </source>
</evidence>
<evidence type="ECO:0000313" key="3">
    <source>
        <dbReference type="EMBL" id="OGK19393.1"/>
    </source>
</evidence>
<reference evidence="3 4" key="1">
    <citation type="journal article" date="2016" name="Nat. Commun.">
        <title>Thousands of microbial genomes shed light on interconnected biogeochemical processes in an aquifer system.</title>
        <authorList>
            <person name="Anantharaman K."/>
            <person name="Brown C.T."/>
            <person name="Hug L.A."/>
            <person name="Sharon I."/>
            <person name="Castelle C.J."/>
            <person name="Probst A.J."/>
            <person name="Thomas B.C."/>
            <person name="Singh A."/>
            <person name="Wilkins M.J."/>
            <person name="Karaoz U."/>
            <person name="Brodie E.L."/>
            <person name="Williams K.H."/>
            <person name="Hubbard S.S."/>
            <person name="Banfield J.F."/>
        </authorList>
    </citation>
    <scope>NUCLEOTIDE SEQUENCE [LARGE SCALE GENOMIC DNA]</scope>
</reference>
<dbReference type="EMBL" id="MFZH01000012">
    <property type="protein sequence ID" value="OGK19393.1"/>
    <property type="molecule type" value="Genomic_DNA"/>
</dbReference>
<evidence type="ECO:0000256" key="1">
    <source>
        <dbReference type="SAM" id="Coils"/>
    </source>
</evidence>
<evidence type="ECO:0000313" key="4">
    <source>
        <dbReference type="Proteomes" id="UP000176850"/>
    </source>
</evidence>
<feature type="transmembrane region" description="Helical" evidence="2">
    <location>
        <begin position="28"/>
        <end position="45"/>
    </location>
</feature>
<protein>
    <recommendedName>
        <fullName evidence="5">DUF1003 domain-containing protein</fullName>
    </recommendedName>
</protein>
<comment type="caution">
    <text evidence="3">The sequence shown here is derived from an EMBL/GenBank/DDBJ whole genome shotgun (WGS) entry which is preliminary data.</text>
</comment>
<organism evidence="3 4">
    <name type="scientific">Candidatus Roizmanbacteria bacterium RIFCSPHIGHO2_01_FULL_39_24</name>
    <dbReference type="NCBI Taxonomy" id="1802032"/>
    <lineage>
        <taxon>Bacteria</taxon>
        <taxon>Candidatus Roizmaniibacteriota</taxon>
    </lineage>
</organism>
<proteinExistence type="predicted"/>
<name>A0A1F7GKE4_9BACT</name>
<feature type="coiled-coil region" evidence="1">
    <location>
        <begin position="74"/>
        <end position="168"/>
    </location>
</feature>
<sequence>MATEDAKATTIDDITQKATIWIGTPKSIALHTFFFIGIFTLHFFGFNIDQILLILTTAVSLEAIYLAIFIQMTVNRHTQSLESVEDDIEEIQEDVDELQQDVDELEEDSDLIQKDFEELSEDLDQIQSEGEVEEQEETGSLQNIQKQMAILTRTLIEIQKDINSLKKN</sequence>
<evidence type="ECO:0000256" key="2">
    <source>
        <dbReference type="SAM" id="Phobius"/>
    </source>
</evidence>
<keyword evidence="2" id="KW-0472">Membrane</keyword>
<keyword evidence="2" id="KW-0812">Transmembrane</keyword>